<gene>
    <name evidence="6" type="ORF">UTRI_01592</name>
</gene>
<dbReference type="Gene3D" id="1.10.30.10">
    <property type="entry name" value="High mobility group box domain"/>
    <property type="match status" value="1"/>
</dbReference>
<dbReference type="InterPro" id="IPR036910">
    <property type="entry name" value="HMG_box_dom_sf"/>
</dbReference>
<feature type="region of interest" description="Disordered" evidence="4">
    <location>
        <begin position="1"/>
        <end position="57"/>
    </location>
</feature>
<dbReference type="PANTHER" id="PTHR45789:SF2">
    <property type="entry name" value="FI18025P1"/>
    <property type="match status" value="1"/>
</dbReference>
<evidence type="ECO:0000313" key="6">
    <source>
        <dbReference type="EMBL" id="SPO22914.1"/>
    </source>
</evidence>
<dbReference type="InterPro" id="IPR051356">
    <property type="entry name" value="SOX/SOX-like_TF"/>
</dbReference>
<dbReference type="PROSITE" id="PS50118">
    <property type="entry name" value="HMG_BOX_2"/>
    <property type="match status" value="1"/>
</dbReference>
<feature type="region of interest" description="Disordered" evidence="4">
    <location>
        <begin position="488"/>
        <end position="507"/>
    </location>
</feature>
<evidence type="ECO:0000256" key="4">
    <source>
        <dbReference type="SAM" id="MobiDB-lite"/>
    </source>
</evidence>
<dbReference type="SUPFAM" id="SSF47095">
    <property type="entry name" value="HMG-box"/>
    <property type="match status" value="1"/>
</dbReference>
<feature type="region of interest" description="Disordered" evidence="4">
    <location>
        <begin position="367"/>
        <end position="409"/>
    </location>
</feature>
<feature type="compositionally biased region" description="Polar residues" evidence="4">
    <location>
        <begin position="370"/>
        <end position="409"/>
    </location>
</feature>
<dbReference type="Proteomes" id="UP000324022">
    <property type="component" value="Unassembled WGS sequence"/>
</dbReference>
<feature type="DNA-binding region" description="HMG box" evidence="3">
    <location>
        <begin position="59"/>
        <end position="137"/>
    </location>
</feature>
<dbReference type="EMBL" id="OOIN01000005">
    <property type="protein sequence ID" value="SPO22914.1"/>
    <property type="molecule type" value="Genomic_DNA"/>
</dbReference>
<accession>A0A5C3DWR0</accession>
<dbReference type="GO" id="GO:0000978">
    <property type="term" value="F:RNA polymerase II cis-regulatory region sequence-specific DNA binding"/>
    <property type="evidence" value="ECO:0007669"/>
    <property type="project" value="TreeGrafter"/>
</dbReference>
<feature type="region of interest" description="Disordered" evidence="4">
    <location>
        <begin position="662"/>
        <end position="692"/>
    </location>
</feature>
<dbReference type="AlphaFoldDB" id="A0A5C3DWR0"/>
<keyword evidence="2 3" id="KW-0539">Nucleus</keyword>
<feature type="compositionally biased region" description="Polar residues" evidence="4">
    <location>
        <begin position="26"/>
        <end position="41"/>
    </location>
</feature>
<organism evidence="6 7">
    <name type="scientific">Ustilago trichophora</name>
    <dbReference type="NCBI Taxonomy" id="86804"/>
    <lineage>
        <taxon>Eukaryota</taxon>
        <taxon>Fungi</taxon>
        <taxon>Dikarya</taxon>
        <taxon>Basidiomycota</taxon>
        <taxon>Ustilaginomycotina</taxon>
        <taxon>Ustilaginomycetes</taxon>
        <taxon>Ustilaginales</taxon>
        <taxon>Ustilaginaceae</taxon>
        <taxon>Ustilago</taxon>
    </lineage>
</organism>
<evidence type="ECO:0000259" key="5">
    <source>
        <dbReference type="PROSITE" id="PS50118"/>
    </source>
</evidence>
<dbReference type="GO" id="GO:0000981">
    <property type="term" value="F:DNA-binding transcription factor activity, RNA polymerase II-specific"/>
    <property type="evidence" value="ECO:0007669"/>
    <property type="project" value="TreeGrafter"/>
</dbReference>
<evidence type="ECO:0000256" key="3">
    <source>
        <dbReference type="PROSITE-ProRule" id="PRU00267"/>
    </source>
</evidence>
<evidence type="ECO:0000256" key="2">
    <source>
        <dbReference type="ARBA" id="ARBA00023242"/>
    </source>
</evidence>
<proteinExistence type="predicted"/>
<feature type="compositionally biased region" description="Basic and acidic residues" evidence="4">
    <location>
        <begin position="262"/>
        <end position="274"/>
    </location>
</feature>
<dbReference type="GO" id="GO:0005634">
    <property type="term" value="C:nucleus"/>
    <property type="evidence" value="ECO:0007669"/>
    <property type="project" value="UniProtKB-UniRule"/>
</dbReference>
<feature type="compositionally biased region" description="Low complexity" evidence="4">
    <location>
        <begin position="209"/>
        <end position="225"/>
    </location>
</feature>
<feature type="region of interest" description="Disordered" evidence="4">
    <location>
        <begin position="812"/>
        <end position="838"/>
    </location>
</feature>
<evidence type="ECO:0000313" key="7">
    <source>
        <dbReference type="Proteomes" id="UP000324022"/>
    </source>
</evidence>
<dbReference type="Pfam" id="PF00505">
    <property type="entry name" value="HMG_box"/>
    <property type="match status" value="1"/>
</dbReference>
<protein>
    <submittedName>
        <fullName evidence="6">Related to HMG-box protein Hmg3</fullName>
    </submittedName>
</protein>
<feature type="region of interest" description="Disordered" evidence="4">
    <location>
        <begin position="242"/>
        <end position="275"/>
    </location>
</feature>
<reference evidence="6 7" key="1">
    <citation type="submission" date="2018-03" db="EMBL/GenBank/DDBJ databases">
        <authorList>
            <person name="Guldener U."/>
        </authorList>
    </citation>
    <scope>NUCLEOTIDE SEQUENCE [LARGE SCALE GENOMIC DNA]</scope>
    <source>
        <strain evidence="6 7">NBRC100155</strain>
    </source>
</reference>
<dbReference type="PANTHER" id="PTHR45789">
    <property type="entry name" value="FI18025P1"/>
    <property type="match status" value="1"/>
</dbReference>
<feature type="domain" description="HMG box" evidence="5">
    <location>
        <begin position="59"/>
        <end position="137"/>
    </location>
</feature>
<feature type="compositionally biased region" description="Basic and acidic residues" evidence="4">
    <location>
        <begin position="123"/>
        <end position="138"/>
    </location>
</feature>
<dbReference type="CDD" id="cd01389">
    <property type="entry name" value="HMG-box_ROX1-like"/>
    <property type="match status" value="1"/>
</dbReference>
<dbReference type="InterPro" id="IPR009071">
    <property type="entry name" value="HMG_box_dom"/>
</dbReference>
<dbReference type="SMART" id="SM00398">
    <property type="entry name" value="HMG"/>
    <property type="match status" value="1"/>
</dbReference>
<feature type="compositionally biased region" description="Polar residues" evidence="4">
    <location>
        <begin position="147"/>
        <end position="157"/>
    </location>
</feature>
<keyword evidence="1 3" id="KW-0238">DNA-binding</keyword>
<evidence type="ECO:0000256" key="1">
    <source>
        <dbReference type="ARBA" id="ARBA00023125"/>
    </source>
</evidence>
<dbReference type="OrthoDB" id="6247875at2759"/>
<name>A0A5C3DWR0_9BASI</name>
<keyword evidence="7" id="KW-1185">Reference proteome</keyword>
<sequence>MERHSLDATSIPGASVPSRTARSRSKSLMSPPNDSYSQLSQPGLDRNSLPVPPKVLRKIPRPPNAFILYRSDKMREFKKSKPHQDMGTGLDKLDYQRKLSSTIGELWRNESDEVKAIFYEKAKQAAREHQERYPEYRFKPANKKTSARTSSGSTGLQTPEKRADTDFSPGDISGPVSGSGSGSGRKRASLDGARSKASPYSASRHRRTSSSGPSSPSLHQHSLTQTQHSESILLHAAPQQVLAHNSRHPVTRSVSYGYPSQHRKEAASTRRSLDGHVSQSASAANHFNTLLPHHLRHDSHVLLAPPPVPIGLAITTDDAAATTDGKTLQQSQPRMSLVEAVKRALPPERRALLHASLAKKGFLPTAETALPSTGSQNGIPTAPTPTHSASDASPPSLVQSETGSSTVSSVADFGSQNVWHSQEAMNLTSTPGSWDGSLNSGLVPNLDPANQASLSILTHADPRSIPHDYRGLSDWSMPDPCWLDYFQSQPSSSQSAVPPPSYSQTSIDGAAAYDMTHQAPIAQQQADPGTSDSFASIDMAQYPQLSYGVSNTNSAVVALSEPNHLGQVQGHVYSLDGNLLGQALVEGSEPSPHSSDHRIQEEARQSQAVEELLMQILSQPVSENDRATRPIFDYSAVAYPHGGQHQLQPYFQAQPQWQSWPQSFHSTPEVDPNASNGRPQVVPSGPATYSDEYAYPPPSNLVPQAAKQEWNSTQYGGQYGRVASPTPISGARTNFSRPILYDSQHRDQIDPALVTASQPTGIQIKQEQPPTLDVAGLVTAEPSQLETETEISRPNKLRNHLASIKKQFTRVRHRATPSNSSLSTVRDAATRVAPEHDV</sequence>
<feature type="region of interest" description="Disordered" evidence="4">
    <location>
        <begin position="123"/>
        <end position="228"/>
    </location>
</feature>